<keyword evidence="1" id="KW-0175">Coiled coil</keyword>
<feature type="coiled-coil region" evidence="1">
    <location>
        <begin position="47"/>
        <end position="74"/>
    </location>
</feature>
<dbReference type="AlphaFoldDB" id="A0A699WUC6"/>
<comment type="caution">
    <text evidence="2">The sequence shown here is derived from an EMBL/GenBank/DDBJ whole genome shotgun (WGS) entry which is preliminary data.</text>
</comment>
<reference evidence="2" key="1">
    <citation type="journal article" date="2019" name="Sci. Rep.">
        <title>Draft genome of Tanacetum cinerariifolium, the natural source of mosquito coil.</title>
        <authorList>
            <person name="Yamashiro T."/>
            <person name="Shiraishi A."/>
            <person name="Satake H."/>
            <person name="Nakayama K."/>
        </authorList>
    </citation>
    <scope>NUCLEOTIDE SEQUENCE</scope>
</reference>
<name>A0A699WUC6_TANCI</name>
<accession>A0A699WUC6</accession>
<feature type="non-terminal residue" evidence="2">
    <location>
        <position position="1"/>
    </location>
</feature>
<organism evidence="2">
    <name type="scientific">Tanacetum cinerariifolium</name>
    <name type="common">Dalmatian daisy</name>
    <name type="synonym">Chrysanthemum cinerariifolium</name>
    <dbReference type="NCBI Taxonomy" id="118510"/>
    <lineage>
        <taxon>Eukaryota</taxon>
        <taxon>Viridiplantae</taxon>
        <taxon>Streptophyta</taxon>
        <taxon>Embryophyta</taxon>
        <taxon>Tracheophyta</taxon>
        <taxon>Spermatophyta</taxon>
        <taxon>Magnoliopsida</taxon>
        <taxon>eudicotyledons</taxon>
        <taxon>Gunneridae</taxon>
        <taxon>Pentapetalae</taxon>
        <taxon>asterids</taxon>
        <taxon>campanulids</taxon>
        <taxon>Asterales</taxon>
        <taxon>Asteraceae</taxon>
        <taxon>Asteroideae</taxon>
        <taxon>Anthemideae</taxon>
        <taxon>Anthemidinae</taxon>
        <taxon>Tanacetum</taxon>
    </lineage>
</organism>
<dbReference type="EMBL" id="BKCJ011748311">
    <property type="protein sequence ID" value="GFD49830.1"/>
    <property type="molecule type" value="Genomic_DNA"/>
</dbReference>
<evidence type="ECO:0000256" key="1">
    <source>
        <dbReference type="SAM" id="Coils"/>
    </source>
</evidence>
<proteinExistence type="predicted"/>
<sequence length="91" mass="10296">STILLARLERLKEKHALELDTILSSLSASKVEVKDLTVEVVYLRRTLTDTSEEKQYLERQVTILEARIAELSRTSVLDRGESSFSVEITSS</sequence>
<protein>
    <submittedName>
        <fullName evidence="2">Uncharacterized protein</fullName>
    </submittedName>
</protein>
<gene>
    <name evidence="2" type="ORF">Tci_921799</name>
</gene>
<evidence type="ECO:0000313" key="2">
    <source>
        <dbReference type="EMBL" id="GFD49830.1"/>
    </source>
</evidence>